<protein>
    <submittedName>
        <fullName evidence="1">Uncharacterized protein</fullName>
    </submittedName>
</protein>
<accession>A0A5N6N9E4</accession>
<proteinExistence type="predicted"/>
<gene>
    <name evidence="1" type="ORF">E3N88_21750</name>
</gene>
<organism evidence="1 2">
    <name type="scientific">Mikania micrantha</name>
    <name type="common">bitter vine</name>
    <dbReference type="NCBI Taxonomy" id="192012"/>
    <lineage>
        <taxon>Eukaryota</taxon>
        <taxon>Viridiplantae</taxon>
        <taxon>Streptophyta</taxon>
        <taxon>Embryophyta</taxon>
        <taxon>Tracheophyta</taxon>
        <taxon>Spermatophyta</taxon>
        <taxon>Magnoliopsida</taxon>
        <taxon>eudicotyledons</taxon>
        <taxon>Gunneridae</taxon>
        <taxon>Pentapetalae</taxon>
        <taxon>asterids</taxon>
        <taxon>campanulids</taxon>
        <taxon>Asterales</taxon>
        <taxon>Asteraceae</taxon>
        <taxon>Asteroideae</taxon>
        <taxon>Heliantheae alliance</taxon>
        <taxon>Eupatorieae</taxon>
        <taxon>Mikania</taxon>
    </lineage>
</organism>
<evidence type="ECO:0000313" key="2">
    <source>
        <dbReference type="Proteomes" id="UP000326396"/>
    </source>
</evidence>
<dbReference type="EMBL" id="SZYD01000012">
    <property type="protein sequence ID" value="KAD4584149.1"/>
    <property type="molecule type" value="Genomic_DNA"/>
</dbReference>
<comment type="caution">
    <text evidence="1">The sequence shown here is derived from an EMBL/GenBank/DDBJ whole genome shotgun (WGS) entry which is preliminary data.</text>
</comment>
<dbReference type="OrthoDB" id="19714at2759"/>
<evidence type="ECO:0000313" key="1">
    <source>
        <dbReference type="EMBL" id="KAD4584149.1"/>
    </source>
</evidence>
<dbReference type="InterPro" id="IPR011993">
    <property type="entry name" value="PH-like_dom_sf"/>
</dbReference>
<dbReference type="AlphaFoldDB" id="A0A5N6N9E4"/>
<sequence>MLSTTASMPTFTVVFCTCARLDETMAGGFKLFTERSDDGAAGTPVLDTASGEELMHASSVVERYQKGYLVDFLSVSLHAVSRDPEAFESPCL</sequence>
<name>A0A5N6N9E4_9ASTR</name>
<keyword evidence="2" id="KW-1185">Reference proteome</keyword>
<reference evidence="1 2" key="1">
    <citation type="submission" date="2019-05" db="EMBL/GenBank/DDBJ databases">
        <title>Mikania micrantha, genome provides insights into the molecular mechanism of rapid growth.</title>
        <authorList>
            <person name="Liu B."/>
        </authorList>
    </citation>
    <scope>NUCLEOTIDE SEQUENCE [LARGE SCALE GENOMIC DNA]</scope>
    <source>
        <strain evidence="1">NLD-2019</strain>
        <tissue evidence="1">Leaf</tissue>
    </source>
</reference>
<dbReference type="Gene3D" id="2.30.29.30">
    <property type="entry name" value="Pleckstrin-homology domain (PH domain)/Phosphotyrosine-binding domain (PTB)"/>
    <property type="match status" value="1"/>
</dbReference>
<dbReference type="Proteomes" id="UP000326396">
    <property type="component" value="Linkage Group LG2"/>
</dbReference>